<dbReference type="GO" id="GO:0080164">
    <property type="term" value="P:regulation of nitric oxide metabolic process"/>
    <property type="evidence" value="ECO:0007669"/>
    <property type="project" value="TreeGrafter"/>
</dbReference>
<dbReference type="PATRIC" id="fig|128780.6.peg.770"/>
<dbReference type="PANTHER" id="PTHR31817:SF0">
    <property type="entry name" value="CHROMOSOME UNDETERMINED SCAFFOLD_67, WHOLE GENOME SHOTGUN SEQUENCE"/>
    <property type="match status" value="1"/>
</dbReference>
<name>A0A0S1AWM2_9GAMM</name>
<reference evidence="5 6" key="1">
    <citation type="journal article" date="2015" name="Genome Announc.">
        <title>Complete Genome Sequencing of Stenotrophomonas acidaminiphila ZAC14D2_NAIMI4_2, a Multidrug-Resistant Strain Isolated from Sediments of a Polluted River in Mexico, Uncovers New Antibiotic Resistance Genes and a Novel Class-II Lasso Peptide Biosynthesis Gene Cluster.</title>
        <authorList>
            <person name="Vinuesa P."/>
            <person name="Ochoa-Sanchez L.E."/>
        </authorList>
    </citation>
    <scope>NUCLEOTIDE SEQUENCE [LARGE SCALE GENOMIC DNA]</scope>
    <source>
        <strain evidence="5 6">ZAC14D2_NAIMI4_2</strain>
    </source>
</reference>
<protein>
    <submittedName>
        <fullName evidence="5">Membrane protein</fullName>
    </submittedName>
</protein>
<dbReference type="NCBIfam" id="TIGR02421">
    <property type="entry name" value="QEGLA"/>
    <property type="match status" value="1"/>
</dbReference>
<evidence type="ECO:0000313" key="6">
    <source>
        <dbReference type="Proteomes" id="UP000061010"/>
    </source>
</evidence>
<dbReference type="KEGG" id="sacz:AOT14_07620"/>
<dbReference type="InterPro" id="IPR012548">
    <property type="entry name" value="MATCAP"/>
</dbReference>
<dbReference type="GO" id="GO:0008237">
    <property type="term" value="F:metallopeptidase activity"/>
    <property type="evidence" value="ECO:0007669"/>
    <property type="project" value="UniProtKB-KW"/>
</dbReference>
<dbReference type="AlphaFoldDB" id="A0A0S1AWM2"/>
<keyword evidence="3" id="KW-0378">Hydrolase</keyword>
<evidence type="ECO:0000256" key="4">
    <source>
        <dbReference type="ARBA" id="ARBA00023049"/>
    </source>
</evidence>
<keyword evidence="2" id="KW-0645">Protease</keyword>
<proteinExistence type="predicted"/>
<keyword evidence="4" id="KW-0482">Metalloprotease</keyword>
<evidence type="ECO:0000256" key="3">
    <source>
        <dbReference type="ARBA" id="ARBA00022801"/>
    </source>
</evidence>
<gene>
    <name evidence="5" type="ORF">AOT14_07620</name>
</gene>
<organism evidence="5 6">
    <name type="scientific">Stenotrophomonas acidaminiphila</name>
    <dbReference type="NCBI Taxonomy" id="128780"/>
    <lineage>
        <taxon>Bacteria</taxon>
        <taxon>Pseudomonadati</taxon>
        <taxon>Pseudomonadota</taxon>
        <taxon>Gammaproteobacteria</taxon>
        <taxon>Lysobacterales</taxon>
        <taxon>Lysobacteraceae</taxon>
        <taxon>Stenotrophomonas</taxon>
    </lineage>
</organism>
<accession>A0A0S1AWM2</accession>
<dbReference type="InterPro" id="IPR012656">
    <property type="entry name" value="CHP02421_QEGLA"/>
</dbReference>
<dbReference type="PANTHER" id="PTHR31817">
    <property type="match status" value="1"/>
</dbReference>
<sequence length="417" mass="45519">MSLSSAPSDPAIAHHAALDARLVAAVRGIRLLTLASWPASTRAPFLDSVARGAPQLPQVTYPRHDFSAARRELAVIATAADPAYPLGRYLRDSVASWDLAARLLEALGTREVDALSAQLFGTPEQPMPGHGPTVREAARHFIQIANELDHELLAPEEQVPVSATALQLQLQNDLDGFFESRVINVVLDPDLIAKAAAGATQIRLRSGACFSVYDRAQLFHHEALVHSLTALNGRRQALLPSLALSSPRVTATQEGLATFAEQITGSIDIQRLKRISLRIEAIAMARGGADFIEVFRYFRDAGQAAEESFASAQRVFRGVPVCGGGAFTKDTVYLCGLVSVHTFFRQMLRDEKLRYCHWLFAGKMTLGDAQALAPLFESGVLAPPRWLPPWLQRANRLAGTLAFSLFANRIRMDRIGE</sequence>
<evidence type="ECO:0000256" key="2">
    <source>
        <dbReference type="ARBA" id="ARBA00022670"/>
    </source>
</evidence>
<dbReference type="Pfam" id="PF08014">
    <property type="entry name" value="MATCAP"/>
    <property type="match status" value="1"/>
</dbReference>
<dbReference type="Proteomes" id="UP000061010">
    <property type="component" value="Chromosome"/>
</dbReference>
<evidence type="ECO:0000313" key="5">
    <source>
        <dbReference type="EMBL" id="ALJ27198.1"/>
    </source>
</evidence>
<dbReference type="GO" id="GO:0006508">
    <property type="term" value="P:proteolysis"/>
    <property type="evidence" value="ECO:0007669"/>
    <property type="project" value="UniProtKB-KW"/>
</dbReference>
<evidence type="ECO:0000256" key="1">
    <source>
        <dbReference type="ARBA" id="ARBA00001947"/>
    </source>
</evidence>
<dbReference type="SMART" id="SM01154">
    <property type="entry name" value="DUF1704"/>
    <property type="match status" value="1"/>
</dbReference>
<comment type="cofactor">
    <cofactor evidence="1">
        <name>Zn(2+)</name>
        <dbReference type="ChEBI" id="CHEBI:29105"/>
    </cofactor>
</comment>
<dbReference type="OrthoDB" id="9785840at2"/>
<dbReference type="EMBL" id="CP012900">
    <property type="protein sequence ID" value="ALJ27198.1"/>
    <property type="molecule type" value="Genomic_DNA"/>
</dbReference>
<keyword evidence="6" id="KW-1185">Reference proteome</keyword>